<proteinExistence type="predicted"/>
<dbReference type="PANTHER" id="PTHR39586:SF1">
    <property type="entry name" value="CYTOPLASMIC PROTEIN"/>
    <property type="match status" value="1"/>
</dbReference>
<dbReference type="EMBL" id="APLQ01000014">
    <property type="protein sequence ID" value="ENO14452.1"/>
    <property type="molecule type" value="Genomic_DNA"/>
</dbReference>
<sequence length="108" mass="12114">MTQAAYIADGLLAIETELRRLDYWDSEPPAPEALESSQPFCVDTLSFPQWLQFMFLPRMKYLIEEDMALPAVSGIAPMAEEFFRQEDASGKVVINELARIDALLSGGQ</sequence>
<dbReference type="STRING" id="626887.J057_23700"/>
<name>N6WTT2_9GAMM</name>
<dbReference type="PATRIC" id="fig|626887.3.peg.4743"/>
<organism evidence="2 3">
    <name type="scientific">Marinobacter nanhaiticus D15-8W</name>
    <dbReference type="NCBI Taxonomy" id="626887"/>
    <lineage>
        <taxon>Bacteria</taxon>
        <taxon>Pseudomonadati</taxon>
        <taxon>Pseudomonadota</taxon>
        <taxon>Gammaproteobacteria</taxon>
        <taxon>Pseudomonadales</taxon>
        <taxon>Marinobacteraceae</taxon>
        <taxon>Marinobacter</taxon>
    </lineage>
</organism>
<keyword evidence="3" id="KW-1185">Reference proteome</keyword>
<dbReference type="HOGENOM" id="CLU_130358_0_0_6"/>
<dbReference type="OrthoDB" id="8794567at2"/>
<evidence type="ECO:0000313" key="2">
    <source>
        <dbReference type="EMBL" id="ENO14452.1"/>
    </source>
</evidence>
<dbReference type="Proteomes" id="UP000013165">
    <property type="component" value="Unassembled WGS sequence"/>
</dbReference>
<dbReference type="InterPro" id="IPR007384">
    <property type="entry name" value="UCP006257"/>
</dbReference>
<reference evidence="2 3" key="1">
    <citation type="journal article" date="2013" name="Genome Announc.">
        <title>Genome Sequence of the Polycyclic Aromatic Hydrocarbon-Degrading Bacterium Strain Marinobacter nanhaiticus D15-8WT.</title>
        <authorList>
            <person name="Cui Z."/>
            <person name="Gao W."/>
            <person name="Li Q."/>
            <person name="Xu G."/>
            <person name="Zheng L."/>
        </authorList>
    </citation>
    <scope>NUCLEOTIDE SEQUENCE [LARGE SCALE GENOMIC DNA]</scope>
    <source>
        <strain evidence="2 3">D15-8W</strain>
    </source>
</reference>
<dbReference type="Pfam" id="PF04287">
    <property type="entry name" value="DUF446"/>
    <property type="match status" value="1"/>
</dbReference>
<dbReference type="Gene3D" id="1.20.1440.40">
    <property type="entry name" value="YqcC-like"/>
    <property type="match status" value="1"/>
</dbReference>
<evidence type="ECO:0000259" key="1">
    <source>
        <dbReference type="Pfam" id="PF04287"/>
    </source>
</evidence>
<gene>
    <name evidence="2" type="ORF">J057_23700</name>
</gene>
<dbReference type="InterPro" id="IPR023376">
    <property type="entry name" value="YqcC-like_dom"/>
</dbReference>
<dbReference type="eggNOG" id="COG3098">
    <property type="taxonomic scope" value="Bacteria"/>
</dbReference>
<dbReference type="AlphaFoldDB" id="N6WTT2"/>
<comment type="caution">
    <text evidence="2">The sequence shown here is derived from an EMBL/GenBank/DDBJ whole genome shotgun (WGS) entry which is preliminary data.</text>
</comment>
<accession>N6WTT2</accession>
<dbReference type="SUPFAM" id="SSF158452">
    <property type="entry name" value="YqcC-like"/>
    <property type="match status" value="1"/>
</dbReference>
<feature type="domain" description="YqcC-like" evidence="1">
    <location>
        <begin position="8"/>
        <end position="103"/>
    </location>
</feature>
<dbReference type="GO" id="GO:0044010">
    <property type="term" value="P:single-species biofilm formation"/>
    <property type="evidence" value="ECO:0007669"/>
    <property type="project" value="TreeGrafter"/>
</dbReference>
<dbReference type="InterPro" id="IPR036814">
    <property type="entry name" value="YqcC-like_sf"/>
</dbReference>
<dbReference type="PANTHER" id="PTHR39586">
    <property type="entry name" value="CYTOPLASMIC PROTEIN-RELATED"/>
    <property type="match status" value="1"/>
</dbReference>
<dbReference type="PIRSF" id="PIRSF006257">
    <property type="entry name" value="UCP006257"/>
    <property type="match status" value="1"/>
</dbReference>
<protein>
    <submittedName>
        <fullName evidence="2">YqcC family protein</fullName>
    </submittedName>
</protein>
<evidence type="ECO:0000313" key="3">
    <source>
        <dbReference type="Proteomes" id="UP000013165"/>
    </source>
</evidence>